<gene>
    <name evidence="1" type="ORF">CPT75_18625</name>
</gene>
<reference evidence="1 2" key="1">
    <citation type="submission" date="2017-09" db="EMBL/GenBank/DDBJ databases">
        <title>High-quality draft genome sequence of Butyrivibrio fibrisolvens INBov1, isolated from cow rumen.</title>
        <authorList>
            <person name="Rodriguez Hernaez J."/>
            <person name="Rivarola M."/>
            <person name="Paniego N."/>
            <person name="Cravero S."/>
            <person name="Ceron Cucchi M."/>
            <person name="Martinez M.C."/>
        </authorList>
    </citation>
    <scope>NUCLEOTIDE SEQUENCE [LARGE SCALE GENOMIC DNA]</scope>
    <source>
        <strain evidence="1 2">INBov1</strain>
    </source>
</reference>
<dbReference type="EMBL" id="NXNG01000001">
    <property type="protein sequence ID" value="PWT28988.1"/>
    <property type="molecule type" value="Genomic_DNA"/>
</dbReference>
<dbReference type="RefSeq" id="WP_110074011.1">
    <property type="nucleotide sequence ID" value="NZ_CM009896.1"/>
</dbReference>
<dbReference type="AlphaFoldDB" id="A0A317G4T0"/>
<sequence>MKNRIFMDVPHVLQIADALVDLHDRQSEMIRQYNMAAKAMVDDMEGRSKQSLEIASHHIDLETRDAMNRLMGHSIIYNLTGKNRIILDKEAAEAALPEAMGTIGKGKKK</sequence>
<name>A0A317G4T0_BUTFI</name>
<proteinExistence type="predicted"/>
<keyword evidence="2" id="KW-1185">Reference proteome</keyword>
<accession>A0A317G4T0</accession>
<dbReference type="Proteomes" id="UP000245488">
    <property type="component" value="Chromosome"/>
</dbReference>
<protein>
    <submittedName>
        <fullName evidence="1">Uncharacterized protein</fullName>
    </submittedName>
</protein>
<organism evidence="1 2">
    <name type="scientific">Butyrivibrio fibrisolvens</name>
    <dbReference type="NCBI Taxonomy" id="831"/>
    <lineage>
        <taxon>Bacteria</taxon>
        <taxon>Bacillati</taxon>
        <taxon>Bacillota</taxon>
        <taxon>Clostridia</taxon>
        <taxon>Lachnospirales</taxon>
        <taxon>Lachnospiraceae</taxon>
        <taxon>Butyrivibrio</taxon>
    </lineage>
</organism>
<comment type="caution">
    <text evidence="1">The sequence shown here is derived from an EMBL/GenBank/DDBJ whole genome shotgun (WGS) entry which is preliminary data.</text>
</comment>
<evidence type="ECO:0000313" key="2">
    <source>
        <dbReference type="Proteomes" id="UP000245488"/>
    </source>
</evidence>
<evidence type="ECO:0000313" key="1">
    <source>
        <dbReference type="EMBL" id="PWT28988.1"/>
    </source>
</evidence>